<reference evidence="2" key="1">
    <citation type="submission" date="2020-06" db="EMBL/GenBank/DDBJ databases">
        <authorList>
            <consortium name="Plant Systems Biology data submission"/>
        </authorList>
    </citation>
    <scope>NUCLEOTIDE SEQUENCE</scope>
    <source>
        <strain evidence="2">D6</strain>
    </source>
</reference>
<dbReference type="OrthoDB" id="9838398at2759"/>
<dbReference type="EMBL" id="CAICTM010001557">
    <property type="protein sequence ID" value="CAB9524614.1"/>
    <property type="molecule type" value="Genomic_DNA"/>
</dbReference>
<feature type="compositionally biased region" description="Polar residues" evidence="1">
    <location>
        <begin position="615"/>
        <end position="671"/>
    </location>
</feature>
<feature type="compositionally biased region" description="Polar residues" evidence="1">
    <location>
        <begin position="308"/>
        <end position="318"/>
    </location>
</feature>
<accession>A0A9N8ESK3</accession>
<evidence type="ECO:0000313" key="3">
    <source>
        <dbReference type="Proteomes" id="UP001153069"/>
    </source>
</evidence>
<protein>
    <submittedName>
        <fullName evidence="2">ECF subfamily RNA polymerase sigma-24 subunit</fullName>
    </submittedName>
</protein>
<feature type="compositionally biased region" description="Polar residues" evidence="1">
    <location>
        <begin position="521"/>
        <end position="534"/>
    </location>
</feature>
<feature type="compositionally biased region" description="Low complexity" evidence="1">
    <location>
        <begin position="426"/>
        <end position="435"/>
    </location>
</feature>
<dbReference type="PANTHER" id="PTHR36489:SF2">
    <property type="entry name" value="APPLE DOMAIN-CONTAINING PROTEIN"/>
    <property type="match status" value="1"/>
</dbReference>
<keyword evidence="3" id="KW-1185">Reference proteome</keyword>
<evidence type="ECO:0000313" key="2">
    <source>
        <dbReference type="EMBL" id="CAB9524614.1"/>
    </source>
</evidence>
<dbReference type="AlphaFoldDB" id="A0A9N8ESK3"/>
<feature type="compositionally biased region" description="Polar residues" evidence="1">
    <location>
        <begin position="411"/>
        <end position="423"/>
    </location>
</feature>
<dbReference type="PANTHER" id="PTHR36489">
    <property type="entry name" value="PROTEIN-COUPLED RECEPTOR GPR1, PUTATIVE-RELATED"/>
    <property type="match status" value="1"/>
</dbReference>
<sequence>MVQIIEENNGRVQAPFVRDELSSLVGCAAEDSSLSLECQVISESGIDAETLAECVQNPVDILCQQILPQAIELVETALSEPDEDARSGNNIVDSNDGSIDSGNADDHPNPNPTSTIEILETGIDSEDITTVTPPSLPAIESPNPGRIISQPAVAPSSPGDSPSLGNPMGAPGTPSGIDLSRPETAGPTISTGGSDGSPAASVKGMTQASPNGAPTTANQGTVPGNPSVVPDSPPVVPVYQPSATRPMTDILTAAPGSPAATPTKKLDTLGQNVALPVVFPDTVPPPATPSQDPIGSALAPSASLAHIPSTSHSPNSSGMPFENPIWDKPPTSGAGIPNTEPTLFQQSAMQGSPSTNLIVNSPTSDYPILSAYISPSSLAGLNNFAASVAAEEEVNQPGPPSMSIPGGNGDATKSSSPEATNGQIDPKSPTTSLRPPTTPAPKAVSFSPNSMAGLYSFAASADAIVQSPSLTKFSPMQLPTVDSTLAATTPVAIQQSMANPTPASTEPMLPQSQDPAGDLASQPTNVPTAEPTNDPTREPTNDPTAEPTNDPTAEPTNDPTAEPTNDPTMQPFSNPTPQPSYVQPDREPTSQPTVALKEGTVEPTKATIHVPVPSKSPTVQPITERPSGSPSGVFSLTASPTMHPTEKTTLGPSETASLPRTSTPSVKTTTMPPADPTISPSPVTATDPALVPSLAPSSTCGNYQYTVQREHVRLCYYLLCQHDEYQVDDYSWQVPQLNFKFNPVKQLWFQFYRLKMQGLPSCQTSILSLLAVESLQQLVSNDFNPKFNPHNVSPIILAHFFGNPQSQSWTHDFFK</sequence>
<proteinExistence type="predicted"/>
<organism evidence="2 3">
    <name type="scientific">Seminavis robusta</name>
    <dbReference type="NCBI Taxonomy" id="568900"/>
    <lineage>
        <taxon>Eukaryota</taxon>
        <taxon>Sar</taxon>
        <taxon>Stramenopiles</taxon>
        <taxon>Ochrophyta</taxon>
        <taxon>Bacillariophyta</taxon>
        <taxon>Bacillariophyceae</taxon>
        <taxon>Bacillariophycidae</taxon>
        <taxon>Naviculales</taxon>
        <taxon>Naviculaceae</taxon>
        <taxon>Seminavis</taxon>
    </lineage>
</organism>
<evidence type="ECO:0000256" key="1">
    <source>
        <dbReference type="SAM" id="MobiDB-lite"/>
    </source>
</evidence>
<feature type="compositionally biased region" description="Polar residues" evidence="1">
    <location>
        <begin position="541"/>
        <end position="581"/>
    </location>
</feature>
<dbReference type="Proteomes" id="UP001153069">
    <property type="component" value="Unassembled WGS sequence"/>
</dbReference>
<feature type="region of interest" description="Disordered" evidence="1">
    <location>
        <begin position="80"/>
        <end position="233"/>
    </location>
</feature>
<feature type="compositionally biased region" description="Polar residues" evidence="1">
    <location>
        <begin position="204"/>
        <end position="221"/>
    </location>
</feature>
<feature type="compositionally biased region" description="Polar residues" evidence="1">
    <location>
        <begin position="498"/>
        <end position="514"/>
    </location>
</feature>
<feature type="region of interest" description="Disordered" evidence="1">
    <location>
        <begin position="284"/>
        <end position="323"/>
    </location>
</feature>
<feature type="compositionally biased region" description="Polar residues" evidence="1">
    <location>
        <begin position="87"/>
        <end position="101"/>
    </location>
</feature>
<comment type="caution">
    <text evidence="2">The sequence shown here is derived from an EMBL/GenBank/DDBJ whole genome shotgun (WGS) entry which is preliminary data.</text>
</comment>
<name>A0A9N8ESK3_9STRA</name>
<feature type="region of interest" description="Disordered" evidence="1">
    <location>
        <begin position="498"/>
        <end position="685"/>
    </location>
</feature>
<feature type="region of interest" description="Disordered" evidence="1">
    <location>
        <begin position="391"/>
        <end position="445"/>
    </location>
</feature>
<gene>
    <name evidence="2" type="ORF">SEMRO_1559_G282420.1</name>
</gene>